<dbReference type="PIRSF" id="PIRSF001369">
    <property type="entry name" value="Citrate_synth"/>
    <property type="match status" value="1"/>
</dbReference>
<dbReference type="EMBL" id="CP093326">
    <property type="protein sequence ID" value="UNK46982.1"/>
    <property type="molecule type" value="Genomic_DNA"/>
</dbReference>
<evidence type="ECO:0000256" key="3">
    <source>
        <dbReference type="ARBA" id="ARBA00022532"/>
    </source>
</evidence>
<organism evidence="10 11">
    <name type="scientific">Arthrobacter sulfonylureivorans</name>
    <dbReference type="NCBI Taxonomy" id="2486855"/>
    <lineage>
        <taxon>Bacteria</taxon>
        <taxon>Bacillati</taxon>
        <taxon>Actinomycetota</taxon>
        <taxon>Actinomycetes</taxon>
        <taxon>Micrococcales</taxon>
        <taxon>Micrococcaceae</taxon>
        <taxon>Arthrobacter</taxon>
    </lineage>
</organism>
<dbReference type="NCBIfam" id="NF004126">
    <property type="entry name" value="PRK05614.1"/>
    <property type="match status" value="1"/>
</dbReference>
<keyword evidence="10" id="KW-0012">Acyltransferase</keyword>
<dbReference type="InterPro" id="IPR002020">
    <property type="entry name" value="Citrate_synthase"/>
</dbReference>
<dbReference type="Gene3D" id="1.10.580.10">
    <property type="entry name" value="Citrate Synthase, domain 1"/>
    <property type="match status" value="1"/>
</dbReference>
<dbReference type="Proteomes" id="UP000829069">
    <property type="component" value="Chromosome"/>
</dbReference>
<dbReference type="InterPro" id="IPR024176">
    <property type="entry name" value="Citrate_synthase_bac-typ"/>
</dbReference>
<evidence type="ECO:0000256" key="9">
    <source>
        <dbReference type="RuleBase" id="RU003406"/>
    </source>
</evidence>
<evidence type="ECO:0000256" key="2">
    <source>
        <dbReference type="ARBA" id="ARBA00010566"/>
    </source>
</evidence>
<dbReference type="RefSeq" id="WP_241914845.1">
    <property type="nucleotide sequence ID" value="NZ_CP093326.1"/>
</dbReference>
<dbReference type="SUPFAM" id="SSF48256">
    <property type="entry name" value="Citrate synthase"/>
    <property type="match status" value="1"/>
</dbReference>
<dbReference type="NCBIfam" id="TIGR01798">
    <property type="entry name" value="cit_synth_I"/>
    <property type="match status" value="1"/>
</dbReference>
<proteinExistence type="inferred from homology"/>
<dbReference type="InterPro" id="IPR019810">
    <property type="entry name" value="Citrate_synthase_AS"/>
</dbReference>
<reference evidence="10 11" key="1">
    <citation type="submission" date="2022-03" db="EMBL/GenBank/DDBJ databases">
        <title>Isotopic signatures of nitrous oxide derived from detoxification processes.</title>
        <authorList>
            <person name="Behrendt U."/>
            <person name="Buchen C."/>
            <person name="Well R."/>
            <person name="Ulrich A."/>
            <person name="Rohe L."/>
            <person name="Kolb S."/>
            <person name="Schloter M."/>
            <person name="Horn M.A."/>
            <person name="Augustin J."/>
        </authorList>
    </citation>
    <scope>NUCLEOTIDE SEQUENCE [LARGE SCALE GENOMIC DNA]</scope>
    <source>
        <strain evidence="10 11">S4-C24</strain>
    </source>
</reference>
<sequence>MTEQTGATLHFAGGELELPRLKAAEGNDGYDVSKLLKQTGAVTFDPGFMNTAATTSAITYIDGDAGVLRYRGYPIEQLAEHSSFLEVSYLLIYGELPTPTELETFDHKIRRHTLLHEELKGFFGGFPRDAHPMPVLSSAVSALSTFYQDSLDPFDDEQVELSTIRLMAKMPVIAAYAHKKSIGQALLYPDNSMNLVENYLRLSFGLAAEPYELDPTVVKALDLLLILHADHEQNCSTSTVRLVGSSNANMFASVSAGINALFGPLHGGANEAVLNMLRQIQASGQAPEQFMEKVKNKEEGVRLMGFGHRVYKNYDPRARLVKATAHEILGKLGGNDELLDIAMRLEEKALADDYFIERKLYPNVDFYTGLIYKAMGFPEKMFTVLFAIGRLPGWIAQWREMIKDPQTKIGRPRQLYTGAQERQYPAR</sequence>
<dbReference type="PRINTS" id="PR00143">
    <property type="entry name" value="CITRTSNTHASE"/>
</dbReference>
<dbReference type="CDD" id="cd06114">
    <property type="entry name" value="EcCS_like"/>
    <property type="match status" value="1"/>
</dbReference>
<evidence type="ECO:0000256" key="7">
    <source>
        <dbReference type="PIRNR" id="PIRNR001369"/>
    </source>
</evidence>
<keyword evidence="11" id="KW-1185">Reference proteome</keyword>
<dbReference type="InterPro" id="IPR016142">
    <property type="entry name" value="Citrate_synth-like_lrg_a-sub"/>
</dbReference>
<dbReference type="PANTHER" id="PTHR42871">
    <property type="entry name" value="CITRATE SYNTHASE"/>
    <property type="match status" value="1"/>
</dbReference>
<evidence type="ECO:0000256" key="1">
    <source>
        <dbReference type="ARBA" id="ARBA00004751"/>
    </source>
</evidence>
<dbReference type="Gene3D" id="2.20.28.60">
    <property type="match status" value="1"/>
</dbReference>
<dbReference type="InterPro" id="IPR016143">
    <property type="entry name" value="Citrate_synth-like_sm_a-sub"/>
</dbReference>
<comment type="catalytic activity">
    <reaction evidence="5 8">
        <text>oxaloacetate + acetyl-CoA + H2O = citrate + CoA + H(+)</text>
        <dbReference type="Rhea" id="RHEA:16845"/>
        <dbReference type="ChEBI" id="CHEBI:15377"/>
        <dbReference type="ChEBI" id="CHEBI:15378"/>
        <dbReference type="ChEBI" id="CHEBI:16452"/>
        <dbReference type="ChEBI" id="CHEBI:16947"/>
        <dbReference type="ChEBI" id="CHEBI:57287"/>
        <dbReference type="ChEBI" id="CHEBI:57288"/>
        <dbReference type="EC" id="2.3.3.16"/>
    </reaction>
</comment>
<accession>A0ABY3WF74</accession>
<dbReference type="InterPro" id="IPR010953">
    <property type="entry name" value="Citrate_synthase_typ-I"/>
</dbReference>
<comment type="similarity">
    <text evidence="2 7 9">Belongs to the citrate synthase family.</text>
</comment>
<dbReference type="Gene3D" id="1.10.230.10">
    <property type="entry name" value="Cytochrome P450-Terp, domain 2"/>
    <property type="match status" value="1"/>
</dbReference>
<gene>
    <name evidence="10" type="ORF">MNQ99_06420</name>
</gene>
<dbReference type="Pfam" id="PF00285">
    <property type="entry name" value="Citrate_synt"/>
    <property type="match status" value="1"/>
</dbReference>
<dbReference type="GO" id="GO:0036440">
    <property type="term" value="F:citrate synthase activity"/>
    <property type="evidence" value="ECO:0007669"/>
    <property type="project" value="UniProtKB-EC"/>
</dbReference>
<protein>
    <recommendedName>
        <fullName evidence="6 7">Citrate synthase</fullName>
    </recommendedName>
</protein>
<evidence type="ECO:0000313" key="11">
    <source>
        <dbReference type="Proteomes" id="UP000829069"/>
    </source>
</evidence>
<keyword evidence="4 7" id="KW-0808">Transferase</keyword>
<dbReference type="InterPro" id="IPR036969">
    <property type="entry name" value="Citrate_synthase_sf"/>
</dbReference>
<comment type="pathway">
    <text evidence="1 8">Carbohydrate metabolism; tricarboxylic acid cycle; isocitrate from oxaloacetate: step 1/2.</text>
</comment>
<evidence type="ECO:0000256" key="5">
    <source>
        <dbReference type="ARBA" id="ARBA00049288"/>
    </source>
</evidence>
<name>A0ABY3WF74_9MICC</name>
<evidence type="ECO:0000256" key="6">
    <source>
        <dbReference type="NCBIfam" id="TIGR01798"/>
    </source>
</evidence>
<dbReference type="PROSITE" id="PS00480">
    <property type="entry name" value="CITRATE_SYNTHASE"/>
    <property type="match status" value="1"/>
</dbReference>
<dbReference type="PANTHER" id="PTHR42871:SF1">
    <property type="entry name" value="CITRATE SYNTHASE"/>
    <property type="match status" value="1"/>
</dbReference>
<evidence type="ECO:0000256" key="4">
    <source>
        <dbReference type="ARBA" id="ARBA00022679"/>
    </source>
</evidence>
<keyword evidence="3 8" id="KW-0816">Tricarboxylic acid cycle</keyword>
<evidence type="ECO:0000256" key="8">
    <source>
        <dbReference type="RuleBase" id="RU003370"/>
    </source>
</evidence>
<evidence type="ECO:0000313" key="10">
    <source>
        <dbReference type="EMBL" id="UNK46982.1"/>
    </source>
</evidence>